<name>A0A1J6KSF0_NICAT</name>
<dbReference type="Proteomes" id="UP000187609">
    <property type="component" value="Unassembled WGS sequence"/>
</dbReference>
<sequence length="101" mass="11447">MACFSGNNNRNKHMQLIGDTPACTFMKCGIMFLSLLPQEQLDRDANSLPVIRRNLSAGMKQKVVAVNDSWKKVTVKLIPRIDLQAIADKFVLDFKNILYFS</sequence>
<evidence type="ECO:0000259" key="1">
    <source>
        <dbReference type="Pfam" id="PF23042"/>
    </source>
</evidence>
<dbReference type="EMBL" id="MJEQ01003020">
    <property type="protein sequence ID" value="OIT25747.1"/>
    <property type="molecule type" value="Genomic_DNA"/>
</dbReference>
<keyword evidence="3" id="KW-1185">Reference proteome</keyword>
<reference evidence="2" key="1">
    <citation type="submission" date="2016-11" db="EMBL/GenBank/DDBJ databases">
        <title>The genome of Nicotiana attenuata.</title>
        <authorList>
            <person name="Xu S."/>
            <person name="Brockmoeller T."/>
            <person name="Gaquerel E."/>
            <person name="Navarro A."/>
            <person name="Kuhl H."/>
            <person name="Gase K."/>
            <person name="Ling Z."/>
            <person name="Zhou W."/>
            <person name="Kreitzer C."/>
            <person name="Stanke M."/>
            <person name="Tang H."/>
            <person name="Lyons E."/>
            <person name="Pandey P."/>
            <person name="Pandey S.P."/>
            <person name="Timmermann B."/>
            <person name="Baldwin I.T."/>
        </authorList>
    </citation>
    <scope>NUCLEOTIDE SEQUENCE [LARGE SCALE GENOMIC DNA]</scope>
    <source>
        <strain evidence="2">UT</strain>
    </source>
</reference>
<dbReference type="Gramene" id="OIT25747">
    <property type="protein sequence ID" value="OIT25747"/>
    <property type="gene ID" value="A4A49_36399"/>
</dbReference>
<dbReference type="SMR" id="A0A1J6KSF0"/>
<evidence type="ECO:0000313" key="3">
    <source>
        <dbReference type="Proteomes" id="UP000187609"/>
    </source>
</evidence>
<proteinExistence type="predicted"/>
<gene>
    <name evidence="2" type="ORF">A4A49_36399</name>
</gene>
<accession>A0A1J6KSF0</accession>
<dbReference type="AlphaFoldDB" id="A0A1J6KSF0"/>
<organism evidence="2 3">
    <name type="scientific">Nicotiana attenuata</name>
    <name type="common">Coyote tobacco</name>
    <dbReference type="NCBI Taxonomy" id="49451"/>
    <lineage>
        <taxon>Eukaryota</taxon>
        <taxon>Viridiplantae</taxon>
        <taxon>Streptophyta</taxon>
        <taxon>Embryophyta</taxon>
        <taxon>Tracheophyta</taxon>
        <taxon>Spermatophyta</taxon>
        <taxon>Magnoliopsida</taxon>
        <taxon>eudicotyledons</taxon>
        <taxon>Gunneridae</taxon>
        <taxon>Pentapetalae</taxon>
        <taxon>asterids</taxon>
        <taxon>lamiids</taxon>
        <taxon>Solanales</taxon>
        <taxon>Solanaceae</taxon>
        <taxon>Nicotianoideae</taxon>
        <taxon>Nicotianeae</taxon>
        <taxon>Nicotiana</taxon>
    </lineage>
</organism>
<protein>
    <recommendedName>
        <fullName evidence="1">Spt5 KOW domain-containing protein</fullName>
    </recommendedName>
</protein>
<feature type="domain" description="Spt5 KOW" evidence="1">
    <location>
        <begin position="58"/>
        <end position="90"/>
    </location>
</feature>
<comment type="caution">
    <text evidence="2">The sequence shown here is derived from an EMBL/GenBank/DDBJ whole genome shotgun (WGS) entry which is preliminary data.</text>
</comment>
<dbReference type="InterPro" id="IPR041973">
    <property type="entry name" value="KOW_Spt5_1"/>
</dbReference>
<dbReference type="Pfam" id="PF23042">
    <property type="entry name" value="KOW1_SPT5"/>
    <property type="match status" value="1"/>
</dbReference>
<evidence type="ECO:0000313" key="2">
    <source>
        <dbReference type="EMBL" id="OIT25747.1"/>
    </source>
</evidence>